<evidence type="ECO:0000259" key="2">
    <source>
        <dbReference type="Pfam" id="PF09362"/>
    </source>
</evidence>
<comment type="caution">
    <text evidence="3">The sequence shown here is derived from an EMBL/GenBank/DDBJ whole genome shotgun (WGS) entry which is preliminary data.</text>
</comment>
<evidence type="ECO:0000313" key="3">
    <source>
        <dbReference type="EMBL" id="KAK0609675.1"/>
    </source>
</evidence>
<dbReference type="Proteomes" id="UP001174934">
    <property type="component" value="Unassembled WGS sequence"/>
</dbReference>
<name>A0AA39U2L3_9PEZI</name>
<sequence length="363" mass="39078">MAWSTLKLVALGALLAQDASAQTGSAKGSDFLRFGCSQLVVERTDPLVNPGIAPTPHMHQVVGGNSFNITMDPMTIDPPATSQCTSCKLSEDFSNYWTASIYFRSPENGTFKRVPQMANGRLNGTLLEQDGGLTIYYMRPFSGSNKKVTVMKPGFRMLTGDPALRSKAPGSLAICHRCLAKSERIMGGNGAPCDSGDTAQFPNKPCPGGIRATVIFPSCWDGKNLDSPDHKSHVAYQSGSALAGDKCPSTHPVRIPQVMYEIMYDTSSFADPAYYKNGKQPLVYSFGDTTGYGAHGDYLFGWKDGALQRAMDALGTNCWSETCPVLKLQSGEDAIKCTKAQQAKEDVGTTTWLKELPGGVTVQ</sequence>
<reference evidence="3" key="1">
    <citation type="submission" date="2023-06" db="EMBL/GenBank/DDBJ databases">
        <title>Genome-scale phylogeny and comparative genomics of the fungal order Sordariales.</title>
        <authorList>
            <consortium name="Lawrence Berkeley National Laboratory"/>
            <person name="Hensen N."/>
            <person name="Bonometti L."/>
            <person name="Westerberg I."/>
            <person name="Brannstrom I.O."/>
            <person name="Guillou S."/>
            <person name="Cros-Aarteil S."/>
            <person name="Calhoun S."/>
            <person name="Haridas S."/>
            <person name="Kuo A."/>
            <person name="Mondo S."/>
            <person name="Pangilinan J."/>
            <person name="Riley R."/>
            <person name="LaButti K."/>
            <person name="Andreopoulos B."/>
            <person name="Lipzen A."/>
            <person name="Chen C."/>
            <person name="Yanf M."/>
            <person name="Daum C."/>
            <person name="Ng V."/>
            <person name="Clum A."/>
            <person name="Steindorff A."/>
            <person name="Ohm R."/>
            <person name="Martin F."/>
            <person name="Silar P."/>
            <person name="Natvig D."/>
            <person name="Lalanne C."/>
            <person name="Gautier V."/>
            <person name="Ament-velasquez S.L."/>
            <person name="Kruys A."/>
            <person name="Hutchinson M.I."/>
            <person name="Powell A.J."/>
            <person name="Barry K."/>
            <person name="Miller A.N."/>
            <person name="Grigoriev I.V."/>
            <person name="Debuchy R."/>
            <person name="Gladieux P."/>
            <person name="Thoren M.H."/>
            <person name="Johannesson H."/>
        </authorList>
    </citation>
    <scope>NUCLEOTIDE SEQUENCE</scope>
    <source>
        <strain evidence="3">SMH3391-2</strain>
    </source>
</reference>
<accession>A0AA39U2L3</accession>
<organism evidence="3 4">
    <name type="scientific">Bombardia bombarda</name>
    <dbReference type="NCBI Taxonomy" id="252184"/>
    <lineage>
        <taxon>Eukaryota</taxon>
        <taxon>Fungi</taxon>
        <taxon>Dikarya</taxon>
        <taxon>Ascomycota</taxon>
        <taxon>Pezizomycotina</taxon>
        <taxon>Sordariomycetes</taxon>
        <taxon>Sordariomycetidae</taxon>
        <taxon>Sordariales</taxon>
        <taxon>Lasiosphaeriaceae</taxon>
        <taxon>Bombardia</taxon>
    </lineage>
</organism>
<dbReference type="PANTHER" id="PTHR43662">
    <property type="match status" value="1"/>
</dbReference>
<dbReference type="Pfam" id="PF09362">
    <property type="entry name" value="DUF1996"/>
    <property type="match status" value="1"/>
</dbReference>
<feature type="signal peptide" evidence="1">
    <location>
        <begin position="1"/>
        <end position="21"/>
    </location>
</feature>
<feature type="chain" id="PRO_5041277927" description="DUF1996 domain-containing protein" evidence="1">
    <location>
        <begin position="22"/>
        <end position="363"/>
    </location>
</feature>
<protein>
    <recommendedName>
        <fullName evidence="2">DUF1996 domain-containing protein</fullName>
    </recommendedName>
</protein>
<feature type="domain" description="DUF1996" evidence="2">
    <location>
        <begin position="45"/>
        <end position="302"/>
    </location>
</feature>
<dbReference type="EMBL" id="JAULSR010000012">
    <property type="protein sequence ID" value="KAK0609675.1"/>
    <property type="molecule type" value="Genomic_DNA"/>
</dbReference>
<dbReference type="PANTHER" id="PTHR43662:SF2">
    <property type="entry name" value="DUF1996 DOMAIN-CONTAINING PROTEIN"/>
    <property type="match status" value="1"/>
</dbReference>
<dbReference type="AlphaFoldDB" id="A0AA39U2L3"/>
<keyword evidence="4" id="KW-1185">Reference proteome</keyword>
<keyword evidence="1" id="KW-0732">Signal</keyword>
<dbReference type="InterPro" id="IPR018535">
    <property type="entry name" value="DUF1996"/>
</dbReference>
<gene>
    <name evidence="3" type="ORF">B0T17DRAFT_566202</name>
</gene>
<proteinExistence type="predicted"/>
<evidence type="ECO:0000256" key="1">
    <source>
        <dbReference type="SAM" id="SignalP"/>
    </source>
</evidence>
<evidence type="ECO:0000313" key="4">
    <source>
        <dbReference type="Proteomes" id="UP001174934"/>
    </source>
</evidence>